<name>A0A166N5P6_EXIGL</name>
<dbReference type="STRING" id="1314781.A0A166N5P6"/>
<dbReference type="InterPro" id="IPR036514">
    <property type="entry name" value="SGNH_hydro_sf"/>
</dbReference>
<dbReference type="GO" id="GO:0016788">
    <property type="term" value="F:hydrolase activity, acting on ester bonds"/>
    <property type="evidence" value="ECO:0007669"/>
    <property type="project" value="InterPro"/>
</dbReference>
<sequence>WFTFGDSYTATSFNYTSTQPSAANPIGNPPFPGNTICGVVPNWLDYTIATYNTSVQFAYNFASAGATINSSLVPTYWPWIVPVVQQVDQFQQSYTTQAQWTSEDSIFSMWIGINDIGDSFGLNSSRTAFNDELLASYFTQVTRLYASGARKFVFFNIPPIDRSPLMVAEGVSDVVNPIVDDYNTKLAQLVSNWTTAHAGVRVWTVDTHDLLTKILDDPSSYGFEDGTTFRDGSGVVWCTSQYWATVLEVCL</sequence>
<organism evidence="2 3">
    <name type="scientific">Exidia glandulosa HHB12029</name>
    <dbReference type="NCBI Taxonomy" id="1314781"/>
    <lineage>
        <taxon>Eukaryota</taxon>
        <taxon>Fungi</taxon>
        <taxon>Dikarya</taxon>
        <taxon>Basidiomycota</taxon>
        <taxon>Agaricomycotina</taxon>
        <taxon>Agaricomycetes</taxon>
        <taxon>Auriculariales</taxon>
        <taxon>Exidiaceae</taxon>
        <taxon>Exidia</taxon>
    </lineage>
</organism>
<proteinExistence type="predicted"/>
<evidence type="ECO:0000313" key="3">
    <source>
        <dbReference type="Proteomes" id="UP000077266"/>
    </source>
</evidence>
<feature type="non-terminal residue" evidence="2">
    <location>
        <position position="1"/>
    </location>
</feature>
<dbReference type="PANTHER" id="PTHR45648:SF22">
    <property type="entry name" value="GDSL LIPASE_ACYLHYDROLASE FAMILY PROTEIN (AFU_ORTHOLOGUE AFUA_4G14700)"/>
    <property type="match status" value="1"/>
</dbReference>
<reference evidence="2 3" key="1">
    <citation type="journal article" date="2016" name="Mol. Biol. Evol.">
        <title>Comparative Genomics of Early-Diverging Mushroom-Forming Fungi Provides Insights into the Origins of Lignocellulose Decay Capabilities.</title>
        <authorList>
            <person name="Nagy L.G."/>
            <person name="Riley R."/>
            <person name="Tritt A."/>
            <person name="Adam C."/>
            <person name="Daum C."/>
            <person name="Floudas D."/>
            <person name="Sun H."/>
            <person name="Yadav J.S."/>
            <person name="Pangilinan J."/>
            <person name="Larsson K.H."/>
            <person name="Matsuura K."/>
            <person name="Barry K."/>
            <person name="Labutti K."/>
            <person name="Kuo R."/>
            <person name="Ohm R.A."/>
            <person name="Bhattacharya S.S."/>
            <person name="Shirouzu T."/>
            <person name="Yoshinaga Y."/>
            <person name="Martin F.M."/>
            <person name="Grigoriev I.V."/>
            <person name="Hibbett D.S."/>
        </authorList>
    </citation>
    <scope>NUCLEOTIDE SEQUENCE [LARGE SCALE GENOMIC DNA]</scope>
    <source>
        <strain evidence="2 3">HHB12029</strain>
    </source>
</reference>
<dbReference type="InterPro" id="IPR001087">
    <property type="entry name" value="GDSL"/>
</dbReference>
<keyword evidence="3" id="KW-1185">Reference proteome</keyword>
<dbReference type="Proteomes" id="UP000077266">
    <property type="component" value="Unassembled WGS sequence"/>
</dbReference>
<dbReference type="SUPFAM" id="SSF52266">
    <property type="entry name" value="SGNH hydrolase"/>
    <property type="match status" value="1"/>
</dbReference>
<dbReference type="AlphaFoldDB" id="A0A166N5P6"/>
<evidence type="ECO:0000256" key="1">
    <source>
        <dbReference type="ARBA" id="ARBA00022801"/>
    </source>
</evidence>
<evidence type="ECO:0000313" key="2">
    <source>
        <dbReference type="EMBL" id="KZV78783.1"/>
    </source>
</evidence>
<dbReference type="OrthoDB" id="1600564at2759"/>
<keyword evidence="1" id="KW-0378">Hydrolase</keyword>
<evidence type="ECO:0008006" key="4">
    <source>
        <dbReference type="Google" id="ProtNLM"/>
    </source>
</evidence>
<gene>
    <name evidence="2" type="ORF">EXIGLDRAFT_571297</name>
</gene>
<accession>A0A166N5P6</accession>
<dbReference type="EMBL" id="KV426764">
    <property type="protein sequence ID" value="KZV78783.1"/>
    <property type="molecule type" value="Genomic_DNA"/>
</dbReference>
<dbReference type="Gene3D" id="3.40.50.1110">
    <property type="entry name" value="SGNH hydrolase"/>
    <property type="match status" value="1"/>
</dbReference>
<dbReference type="InterPro" id="IPR051058">
    <property type="entry name" value="GDSL_Est/Lipase"/>
</dbReference>
<dbReference type="Pfam" id="PF00657">
    <property type="entry name" value="Lipase_GDSL"/>
    <property type="match status" value="1"/>
</dbReference>
<dbReference type="CDD" id="cd01846">
    <property type="entry name" value="fatty_acyltransferase_like"/>
    <property type="match status" value="1"/>
</dbReference>
<feature type="non-terminal residue" evidence="2">
    <location>
        <position position="251"/>
    </location>
</feature>
<dbReference type="PANTHER" id="PTHR45648">
    <property type="entry name" value="GDSL LIPASE/ACYLHYDROLASE FAMILY PROTEIN (AFU_ORTHOLOGUE AFUA_4G14700)"/>
    <property type="match status" value="1"/>
</dbReference>
<protein>
    <recommendedName>
        <fullName evidence="4">Carbohydrate esterase family 16 protein</fullName>
    </recommendedName>
</protein>
<dbReference type="InParanoid" id="A0A166N5P6"/>